<sequence length="150" mass="16113">MKLMCNLSLVVALLIVSNLALAEPDVGWVAQIKVARGIINVERTGQRHPGLVGMRLKQNDIITTAGNGSAGLMFLDNSMLSLGPDAEVSLQRFSYDPVTYMGAFDAFVKRGTVSVQSGNIARQSADAMRVTTPKAEIKGDARSYLVSVEK</sequence>
<dbReference type="Proteomes" id="UP000515733">
    <property type="component" value="Chromosome"/>
</dbReference>
<protein>
    <submittedName>
        <fullName evidence="2">Uncharacterized protein</fullName>
    </submittedName>
</protein>
<dbReference type="KEGG" id="doe:DENOEST_0214"/>
<keyword evidence="3" id="KW-1185">Reference proteome</keyword>
<evidence type="ECO:0000313" key="2">
    <source>
        <dbReference type="EMBL" id="CAB1367386.1"/>
    </source>
</evidence>
<evidence type="ECO:0000256" key="1">
    <source>
        <dbReference type="SAM" id="SignalP"/>
    </source>
</evidence>
<accession>A0A6S6XNI1</accession>
<gene>
    <name evidence="2" type="ORF">DENOEST_0214</name>
</gene>
<feature type="signal peptide" evidence="1">
    <location>
        <begin position="1"/>
        <end position="22"/>
    </location>
</feature>
<dbReference type="EMBL" id="LR778301">
    <property type="protein sequence ID" value="CAB1367386.1"/>
    <property type="molecule type" value="Genomic_DNA"/>
</dbReference>
<reference evidence="2 3" key="1">
    <citation type="submission" date="2020-03" db="EMBL/GenBank/DDBJ databases">
        <authorList>
            <consortium name="Genoscope - CEA"/>
            <person name="William W."/>
        </authorList>
    </citation>
    <scope>NUCLEOTIDE SEQUENCE [LARGE SCALE GENOMIC DNA]</scope>
    <source>
        <strain evidence="3">DSM 16959</strain>
    </source>
</reference>
<organism evidence="2 3">
    <name type="scientific">Denitratisoma oestradiolicum</name>
    <dbReference type="NCBI Taxonomy" id="311182"/>
    <lineage>
        <taxon>Bacteria</taxon>
        <taxon>Pseudomonadati</taxon>
        <taxon>Pseudomonadota</taxon>
        <taxon>Betaproteobacteria</taxon>
        <taxon>Nitrosomonadales</taxon>
        <taxon>Sterolibacteriaceae</taxon>
        <taxon>Denitratisoma</taxon>
    </lineage>
</organism>
<evidence type="ECO:0000313" key="3">
    <source>
        <dbReference type="Proteomes" id="UP000515733"/>
    </source>
</evidence>
<keyword evidence="1" id="KW-0732">Signal</keyword>
<feature type="chain" id="PRO_5027776526" evidence="1">
    <location>
        <begin position="23"/>
        <end position="150"/>
    </location>
</feature>
<dbReference type="AlphaFoldDB" id="A0A6S6XNI1"/>
<dbReference type="RefSeq" id="WP_170228145.1">
    <property type="nucleotide sequence ID" value="NZ_LR778301.1"/>
</dbReference>
<proteinExistence type="predicted"/>
<name>A0A6S6XNI1_9PROT</name>